<accession>A0A562VND5</accession>
<dbReference type="PROSITE" id="PS51257">
    <property type="entry name" value="PROKAR_LIPOPROTEIN"/>
    <property type="match status" value="1"/>
</dbReference>
<dbReference type="Pfam" id="PF13174">
    <property type="entry name" value="TPR_6"/>
    <property type="match status" value="1"/>
</dbReference>
<dbReference type="PANTHER" id="PTHR37423:SF6">
    <property type="entry name" value="CELL DIVISION COORDINATOR CPOB"/>
    <property type="match status" value="1"/>
</dbReference>
<dbReference type="HAMAP" id="MF_02066">
    <property type="entry name" value="CpoB"/>
    <property type="match status" value="1"/>
</dbReference>
<feature type="repeat" description="TPR" evidence="1">
    <location>
        <begin position="191"/>
        <end position="224"/>
    </location>
</feature>
<dbReference type="PROSITE" id="PS50005">
    <property type="entry name" value="TPR"/>
    <property type="match status" value="1"/>
</dbReference>
<name>A0A562VND5_9BACT</name>
<evidence type="ECO:0000256" key="2">
    <source>
        <dbReference type="SAM" id="Coils"/>
    </source>
</evidence>
<dbReference type="NCBIfam" id="TIGR02795">
    <property type="entry name" value="tol_pal_ybgF"/>
    <property type="match status" value="1"/>
</dbReference>
<dbReference type="AlphaFoldDB" id="A0A562VND5"/>
<dbReference type="OrthoDB" id="13540at2"/>
<keyword evidence="5" id="KW-1185">Reference proteome</keyword>
<evidence type="ECO:0000256" key="3">
    <source>
        <dbReference type="SAM" id="SignalP"/>
    </source>
</evidence>
<dbReference type="Gene3D" id="1.25.40.10">
    <property type="entry name" value="Tetratricopeptide repeat domain"/>
    <property type="match status" value="1"/>
</dbReference>
<gene>
    <name evidence="4" type="ORF">JN12_01620</name>
</gene>
<organism evidence="4 5">
    <name type="scientific">Geobacter argillaceus</name>
    <dbReference type="NCBI Taxonomy" id="345631"/>
    <lineage>
        <taxon>Bacteria</taxon>
        <taxon>Pseudomonadati</taxon>
        <taxon>Thermodesulfobacteriota</taxon>
        <taxon>Desulfuromonadia</taxon>
        <taxon>Geobacterales</taxon>
        <taxon>Geobacteraceae</taxon>
        <taxon>Geobacter</taxon>
    </lineage>
</organism>
<sequence length="275" mass="30727">MKHSTIRFLLAAGVCLLAGCATRSDMDSTMRDLEEMKGRLLTMEKEVGGVKTETREGLEKSTHGLLKEVESQRKIVADLQATLDSTKVDMQVLAGKVDDLSLAGKKPAEELSLLREDTGRRITTVEERLGKLEKGLDEVRKQAADAAAKTQSTPDGLYQQGRDAYKAGNMAKARESFTAFLEKYPKHELAVNARYWLGETWYGDKNYEQAILEYQKVIKEFPGREKVPAAMLKQALAFRELGDTKSARFILKKIVEDFPLSEEAGPAKVKLKELK</sequence>
<feature type="coiled-coil region" evidence="2">
    <location>
        <begin position="122"/>
        <end position="149"/>
    </location>
</feature>
<dbReference type="InterPro" id="IPR034706">
    <property type="entry name" value="CpoB"/>
</dbReference>
<keyword evidence="3" id="KW-0732">Signal</keyword>
<dbReference type="Proteomes" id="UP000319449">
    <property type="component" value="Unassembled WGS sequence"/>
</dbReference>
<protein>
    <submittedName>
        <fullName evidence="4">Tol-pal system protein YbgF</fullName>
    </submittedName>
</protein>
<dbReference type="SUPFAM" id="SSF48452">
    <property type="entry name" value="TPR-like"/>
    <property type="match status" value="1"/>
</dbReference>
<proteinExistence type="inferred from homology"/>
<dbReference type="GO" id="GO:0051301">
    <property type="term" value="P:cell division"/>
    <property type="evidence" value="ECO:0007669"/>
    <property type="project" value="InterPro"/>
</dbReference>
<dbReference type="InterPro" id="IPR014162">
    <property type="entry name" value="CpoB_C"/>
</dbReference>
<dbReference type="Pfam" id="PF13432">
    <property type="entry name" value="TPR_16"/>
    <property type="match status" value="1"/>
</dbReference>
<dbReference type="PANTHER" id="PTHR37423">
    <property type="entry name" value="SOLUBLE LYTIC MUREIN TRANSGLYCOSYLASE-RELATED"/>
    <property type="match status" value="1"/>
</dbReference>
<dbReference type="InterPro" id="IPR019734">
    <property type="entry name" value="TPR_rpt"/>
</dbReference>
<evidence type="ECO:0000256" key="1">
    <source>
        <dbReference type="PROSITE-ProRule" id="PRU00339"/>
    </source>
</evidence>
<dbReference type="SMART" id="SM00028">
    <property type="entry name" value="TPR"/>
    <property type="match status" value="2"/>
</dbReference>
<keyword evidence="1" id="KW-0802">TPR repeat</keyword>
<keyword evidence="2" id="KW-0175">Coiled coil</keyword>
<feature type="signal peptide" evidence="3">
    <location>
        <begin position="1"/>
        <end position="23"/>
    </location>
</feature>
<dbReference type="RefSeq" id="WP_145020951.1">
    <property type="nucleotide sequence ID" value="NZ_VLLN01000008.1"/>
</dbReference>
<dbReference type="EMBL" id="VLLN01000008">
    <property type="protein sequence ID" value="TWJ19503.1"/>
    <property type="molecule type" value="Genomic_DNA"/>
</dbReference>
<feature type="chain" id="PRO_5039897407" evidence="3">
    <location>
        <begin position="24"/>
        <end position="275"/>
    </location>
</feature>
<evidence type="ECO:0000313" key="4">
    <source>
        <dbReference type="EMBL" id="TWJ19503.1"/>
    </source>
</evidence>
<comment type="caution">
    <text evidence="4">The sequence shown here is derived from an EMBL/GenBank/DDBJ whole genome shotgun (WGS) entry which is preliminary data.</text>
</comment>
<evidence type="ECO:0000313" key="5">
    <source>
        <dbReference type="Proteomes" id="UP000319449"/>
    </source>
</evidence>
<reference evidence="4 5" key="1">
    <citation type="submission" date="2019-07" db="EMBL/GenBank/DDBJ databases">
        <title>Genomic Encyclopedia of Archaeal and Bacterial Type Strains, Phase II (KMG-II): from individual species to whole genera.</title>
        <authorList>
            <person name="Goeker M."/>
        </authorList>
    </citation>
    <scope>NUCLEOTIDE SEQUENCE [LARGE SCALE GENOMIC DNA]</scope>
    <source>
        <strain evidence="4 5">ATCC BAA-1139</strain>
    </source>
</reference>
<dbReference type="InterPro" id="IPR011990">
    <property type="entry name" value="TPR-like_helical_dom_sf"/>
</dbReference>